<dbReference type="EMBL" id="JAKGAQ010000002">
    <property type="protein sequence ID" value="MCF2871271.1"/>
    <property type="molecule type" value="Genomic_DNA"/>
</dbReference>
<name>A0ABS9CWE6_9RHOB</name>
<proteinExistence type="predicted"/>
<dbReference type="PROSITE" id="PS51257">
    <property type="entry name" value="PROKAR_LIPOPROTEIN"/>
    <property type="match status" value="1"/>
</dbReference>
<reference evidence="1 2" key="1">
    <citation type="submission" date="2022-01" db="EMBL/GenBank/DDBJ databases">
        <title>Octadecabacter sp. nov., isolated from a marine alga.</title>
        <authorList>
            <person name="Jin M.S."/>
            <person name="Kim H.M."/>
            <person name="Han D.M."/>
            <person name="Jung J.J."/>
            <person name="Jeon C.O."/>
        </authorList>
    </citation>
    <scope>NUCLEOTIDE SEQUENCE [LARGE SCALE GENOMIC DNA]</scope>
    <source>
        <strain evidence="1 2">G9-8</strain>
    </source>
</reference>
<evidence type="ECO:0000313" key="1">
    <source>
        <dbReference type="EMBL" id="MCF2871271.1"/>
    </source>
</evidence>
<evidence type="ECO:0008006" key="3">
    <source>
        <dbReference type="Google" id="ProtNLM"/>
    </source>
</evidence>
<protein>
    <recommendedName>
        <fullName evidence="3">Lipoprotein</fullName>
    </recommendedName>
</protein>
<dbReference type="RefSeq" id="WP_235225505.1">
    <property type="nucleotide sequence ID" value="NZ_JAKGAQ010000002.1"/>
</dbReference>
<evidence type="ECO:0000313" key="2">
    <source>
        <dbReference type="Proteomes" id="UP001200557"/>
    </source>
</evidence>
<organism evidence="1 2">
    <name type="scientific">Octadecabacter dasysiphoniae</name>
    <dbReference type="NCBI Taxonomy" id="2909341"/>
    <lineage>
        <taxon>Bacteria</taxon>
        <taxon>Pseudomonadati</taxon>
        <taxon>Pseudomonadota</taxon>
        <taxon>Alphaproteobacteria</taxon>
        <taxon>Rhodobacterales</taxon>
        <taxon>Roseobacteraceae</taxon>
        <taxon>Octadecabacter</taxon>
    </lineage>
</organism>
<dbReference type="Proteomes" id="UP001200557">
    <property type="component" value="Unassembled WGS sequence"/>
</dbReference>
<comment type="caution">
    <text evidence="1">The sequence shown here is derived from an EMBL/GenBank/DDBJ whole genome shotgun (WGS) entry which is preliminary data.</text>
</comment>
<accession>A0ABS9CWE6</accession>
<sequence length="128" mass="14230">MRYLIGLTSLLVLGACTTADWTTFRGQIEDHDLLAETRRTIDSSYRDLPFESGAVYVVANEHGELHTYSLTPCGGTHICGANGHVGHVERTLDYFVVTGAYRGRTFFLSPGGDGYLTWRGENRDLAWN</sequence>
<keyword evidence="2" id="KW-1185">Reference proteome</keyword>
<gene>
    <name evidence="1" type="ORF">L0664_09375</name>
</gene>